<feature type="domain" description="HPP transmembrane region" evidence="2">
    <location>
        <begin position="22"/>
        <end position="171"/>
    </location>
</feature>
<evidence type="ECO:0000256" key="1">
    <source>
        <dbReference type="SAM" id="Phobius"/>
    </source>
</evidence>
<dbReference type="RefSeq" id="WP_106219912.1">
    <property type="nucleotide sequence ID" value="NZ_PVWP01000002.1"/>
</dbReference>
<protein>
    <submittedName>
        <fullName evidence="3">HPP family protein</fullName>
    </submittedName>
</protein>
<comment type="caution">
    <text evidence="3">The sequence shown here is derived from an EMBL/GenBank/DDBJ whole genome shotgun (WGS) entry which is preliminary data.</text>
</comment>
<accession>A0ABX5FA74</accession>
<keyword evidence="1" id="KW-1133">Transmembrane helix</keyword>
<evidence type="ECO:0000313" key="4">
    <source>
        <dbReference type="Proteomes" id="UP000238218"/>
    </source>
</evidence>
<evidence type="ECO:0000313" key="3">
    <source>
        <dbReference type="EMBL" id="PSB38632.1"/>
    </source>
</evidence>
<dbReference type="PANTHER" id="PTHR33741">
    <property type="entry name" value="TRANSMEMBRANE PROTEIN DDB_G0269096-RELATED"/>
    <property type="match status" value="1"/>
</dbReference>
<evidence type="ECO:0000259" key="2">
    <source>
        <dbReference type="Pfam" id="PF04982"/>
    </source>
</evidence>
<dbReference type="PANTHER" id="PTHR33741:SF5">
    <property type="entry name" value="TRANSMEMBRANE PROTEIN DDB_G0269096-RELATED"/>
    <property type="match status" value="1"/>
</dbReference>
<keyword evidence="1" id="KW-0812">Transmembrane</keyword>
<dbReference type="InterPro" id="IPR007065">
    <property type="entry name" value="HPP"/>
</dbReference>
<dbReference type="EMBL" id="PVWP01000002">
    <property type="protein sequence ID" value="PSB38632.1"/>
    <property type="molecule type" value="Genomic_DNA"/>
</dbReference>
<keyword evidence="1" id="KW-0472">Membrane</keyword>
<name>A0ABX5FA74_9CHRO</name>
<feature type="transmembrane region" description="Helical" evidence="1">
    <location>
        <begin position="89"/>
        <end position="114"/>
    </location>
</feature>
<dbReference type="InterPro" id="IPR058581">
    <property type="entry name" value="TM_HPP"/>
</dbReference>
<gene>
    <name evidence="3" type="ORF">C7B81_03475</name>
</gene>
<organism evidence="3 4">
    <name type="scientific">Aphanothece cf. minutissima CCALA 015</name>
    <dbReference type="NCBI Taxonomy" id="2107695"/>
    <lineage>
        <taxon>Bacteria</taxon>
        <taxon>Bacillati</taxon>
        <taxon>Cyanobacteriota</taxon>
        <taxon>Cyanophyceae</taxon>
        <taxon>Oscillatoriophycideae</taxon>
        <taxon>Chroococcales</taxon>
        <taxon>Aphanothecaceae</taxon>
        <taxon>Aphanothece</taxon>
    </lineage>
</organism>
<dbReference type="Proteomes" id="UP000238218">
    <property type="component" value="Unassembled WGS sequence"/>
</dbReference>
<keyword evidence="4" id="KW-1185">Reference proteome</keyword>
<feature type="transmembrane region" description="Helical" evidence="1">
    <location>
        <begin position="30"/>
        <end position="47"/>
    </location>
</feature>
<sequence length="175" mass="18257">MALAFLVPLIQSQRRKGRAYQPSFRPTEVLLSWTGALVAITLLGLISAASRYPLVAAPLGASSVLLFGHPESPLAQPRNLLLGNGLAALASVVCVAWLGTAPWVMGLAVALAIAAGQLLRCLHPPAGAVALLGVLLHAGPSYVVAPVLAGSLVLLLVALGFGWLIPGRRYPHHWF</sequence>
<feature type="transmembrane region" description="Helical" evidence="1">
    <location>
        <begin position="144"/>
        <end position="165"/>
    </location>
</feature>
<reference evidence="3 4" key="1">
    <citation type="submission" date="2018-03" db="EMBL/GenBank/DDBJ databases">
        <title>The ancient ancestry and fast evolution of plastids.</title>
        <authorList>
            <person name="Moore K.R."/>
            <person name="Magnabosco C."/>
            <person name="Momper L."/>
            <person name="Gold D.A."/>
            <person name="Bosak T."/>
            <person name="Fournier G.P."/>
        </authorList>
    </citation>
    <scope>NUCLEOTIDE SEQUENCE [LARGE SCALE GENOMIC DNA]</scope>
    <source>
        <strain evidence="3 4">CCALA 015</strain>
    </source>
</reference>
<dbReference type="Pfam" id="PF04982">
    <property type="entry name" value="TM_HPP"/>
    <property type="match status" value="1"/>
</dbReference>
<proteinExistence type="predicted"/>